<feature type="compositionally biased region" description="Low complexity" evidence="1">
    <location>
        <begin position="136"/>
        <end position="146"/>
    </location>
</feature>
<dbReference type="Pfam" id="PF00932">
    <property type="entry name" value="LTD"/>
    <property type="match status" value="1"/>
</dbReference>
<proteinExistence type="predicted"/>
<dbReference type="RefSeq" id="WP_286218687.1">
    <property type="nucleotide sequence ID" value="NZ_AP027729.1"/>
</dbReference>
<evidence type="ECO:0000256" key="1">
    <source>
        <dbReference type="SAM" id="MobiDB-lite"/>
    </source>
</evidence>
<dbReference type="InterPro" id="IPR036415">
    <property type="entry name" value="Lamin_tail_dom_sf"/>
</dbReference>
<evidence type="ECO:0000313" key="4">
    <source>
        <dbReference type="EMBL" id="BDZ41559.1"/>
    </source>
</evidence>
<evidence type="ECO:0000259" key="3">
    <source>
        <dbReference type="PROSITE" id="PS51841"/>
    </source>
</evidence>
<feature type="compositionally biased region" description="Low complexity" evidence="1">
    <location>
        <begin position="154"/>
        <end position="192"/>
    </location>
</feature>
<dbReference type="PROSITE" id="PS51841">
    <property type="entry name" value="LTD"/>
    <property type="match status" value="1"/>
</dbReference>
<dbReference type="EMBL" id="AP027729">
    <property type="protein sequence ID" value="BDZ41559.1"/>
    <property type="molecule type" value="Genomic_DNA"/>
</dbReference>
<accession>A0ABM8G0D4</accession>
<evidence type="ECO:0000313" key="5">
    <source>
        <dbReference type="Proteomes" id="UP001321475"/>
    </source>
</evidence>
<reference evidence="5" key="1">
    <citation type="journal article" date="2019" name="Int. J. Syst. Evol. Microbiol.">
        <title>The Global Catalogue of Microorganisms (GCM) 10K type strain sequencing project: providing services to taxonomists for standard genome sequencing and annotation.</title>
        <authorList>
            <consortium name="The Broad Institute Genomics Platform"/>
            <consortium name="The Broad Institute Genome Sequencing Center for Infectious Disease"/>
            <person name="Wu L."/>
            <person name="Ma J."/>
        </authorList>
    </citation>
    <scope>NUCLEOTIDE SEQUENCE [LARGE SCALE GENOMIC DNA]</scope>
    <source>
        <strain evidence="5">NBRC 108565</strain>
    </source>
</reference>
<gene>
    <name evidence="4" type="ORF">GCM10025865_08580</name>
</gene>
<protein>
    <recommendedName>
        <fullName evidence="3">LTD domain-containing protein</fullName>
    </recommendedName>
</protein>
<feature type="chain" id="PRO_5045076902" description="LTD domain-containing protein" evidence="2">
    <location>
        <begin position="46"/>
        <end position="208"/>
    </location>
</feature>
<dbReference type="InterPro" id="IPR001322">
    <property type="entry name" value="Lamin_tail_dom"/>
</dbReference>
<dbReference type="SUPFAM" id="SSF74853">
    <property type="entry name" value="Lamin A/C globular tail domain"/>
    <property type="match status" value="1"/>
</dbReference>
<dbReference type="Proteomes" id="UP001321475">
    <property type="component" value="Chromosome"/>
</dbReference>
<organism evidence="4 5">
    <name type="scientific">Paraoerskovia sediminicola</name>
    <dbReference type="NCBI Taxonomy" id="1138587"/>
    <lineage>
        <taxon>Bacteria</taxon>
        <taxon>Bacillati</taxon>
        <taxon>Actinomycetota</taxon>
        <taxon>Actinomycetes</taxon>
        <taxon>Micrococcales</taxon>
        <taxon>Cellulomonadaceae</taxon>
        <taxon>Paraoerskovia</taxon>
    </lineage>
</organism>
<evidence type="ECO:0000256" key="2">
    <source>
        <dbReference type="SAM" id="SignalP"/>
    </source>
</evidence>
<sequence>MTSSHTRPPAPASPRGRGISAFTASSLAVALCVPAVGLTATGAVAADATAEDGAHVVINEAYLVGGSNVQPYSHKFVELFNPTDGAVDVDGWRVGYRSASGTGGLSSSVELTGSIAAGGHYLVQGGSNNGSSFAGRTSPRPTPRAASPRRARRAPSSCCPTTSTSPRVTSRPEQAAWRASWTRSATAAATRSRPPPRRPARGPASSAP</sequence>
<feature type="region of interest" description="Disordered" evidence="1">
    <location>
        <begin position="127"/>
        <end position="208"/>
    </location>
</feature>
<keyword evidence="5" id="KW-1185">Reference proteome</keyword>
<name>A0ABM8G0D4_9CELL</name>
<keyword evidence="2" id="KW-0732">Signal</keyword>
<feature type="signal peptide" evidence="2">
    <location>
        <begin position="1"/>
        <end position="45"/>
    </location>
</feature>
<feature type="domain" description="LTD" evidence="3">
    <location>
        <begin position="40"/>
        <end position="183"/>
    </location>
</feature>